<name>A0A084AE97_LACLC</name>
<accession>A0A084AE97</accession>
<dbReference type="Proteomes" id="UP000028401">
    <property type="component" value="Unassembled WGS sequence"/>
</dbReference>
<dbReference type="PATRIC" id="fig|1415168.3.peg.209"/>
<evidence type="ECO:0000313" key="1">
    <source>
        <dbReference type="EMBL" id="KEY63626.1"/>
    </source>
</evidence>
<gene>
    <name evidence="1" type="ORF">U725_00199</name>
</gene>
<dbReference type="EMBL" id="AZSI01000004">
    <property type="protein sequence ID" value="KEY63626.1"/>
    <property type="molecule type" value="Genomic_DNA"/>
</dbReference>
<comment type="caution">
    <text evidence="1">The sequence shown here is derived from an EMBL/GenBank/DDBJ whole genome shotgun (WGS) entry which is preliminary data.</text>
</comment>
<evidence type="ECO:0000313" key="2">
    <source>
        <dbReference type="Proteomes" id="UP000028401"/>
    </source>
</evidence>
<dbReference type="RefSeq" id="WP_011834512.1">
    <property type="nucleotide sequence ID" value="NZ_AZSI01000004.1"/>
</dbReference>
<dbReference type="AlphaFoldDB" id="A0A084AE97"/>
<sequence>MKNIQIMNFANDDNEYLNIGHIYYQSKKWLLYSFITVPGMFGGVSLQRILPTDNLEIISEDNYIVAIKKYAKNAKKLGFYDPFGQESLLTDFDLKNLTDETICKMFLNFIKEKEVFVKVTLLAKGKMDLENYNEGKILEVSDEAFTIWDIDTDVVKFDEKYEREYGDVYMIDGVTLALNQMQAVIRQEGE</sequence>
<protein>
    <submittedName>
        <fullName evidence="1">Uncharacterized protein</fullName>
    </submittedName>
</protein>
<organism evidence="1 2">
    <name type="scientific">Lactococcus cremoris subsp. cremoris GE214</name>
    <dbReference type="NCBI Taxonomy" id="1415168"/>
    <lineage>
        <taxon>Bacteria</taxon>
        <taxon>Bacillati</taxon>
        <taxon>Bacillota</taxon>
        <taxon>Bacilli</taxon>
        <taxon>Lactobacillales</taxon>
        <taxon>Streptococcaceae</taxon>
        <taxon>Lactococcus</taxon>
        <taxon>Lactococcus cremoris subsp. cremoris</taxon>
    </lineage>
</organism>
<proteinExistence type="predicted"/>
<reference evidence="1 2" key="1">
    <citation type="submission" date="2014-06" db="EMBL/GenBank/DDBJ databases">
        <title>Draft genome sequence of the putrescine producing strain Lactococcus lactis subsp cremoris GE214.</title>
        <authorList>
            <person name="Ladero V."/>
            <person name="Linares D.M."/>
            <person name="del Rio B."/>
            <person name="Mayo B."/>
            <person name="Martin M.C."/>
            <person name="Fernandez M."/>
            <person name="Alvarez M.A."/>
        </authorList>
    </citation>
    <scope>NUCLEOTIDE SEQUENCE [LARGE SCALE GENOMIC DNA]</scope>
    <source>
        <strain evidence="1 2">GE214</strain>
    </source>
</reference>